<name>A0ACB8VSJ7_9TELE</name>
<proteinExistence type="predicted"/>
<dbReference type="EMBL" id="CM041548">
    <property type="protein sequence ID" value="KAI3358484.1"/>
    <property type="molecule type" value="Genomic_DNA"/>
</dbReference>
<gene>
    <name evidence="1" type="ORF">L3Q82_014898</name>
</gene>
<evidence type="ECO:0000313" key="1">
    <source>
        <dbReference type="EMBL" id="KAI3358484.1"/>
    </source>
</evidence>
<reference evidence="1" key="1">
    <citation type="submission" date="2022-04" db="EMBL/GenBank/DDBJ databases">
        <title>Jade perch genome.</title>
        <authorList>
            <person name="Chao B."/>
        </authorList>
    </citation>
    <scope>NUCLEOTIDE SEQUENCE</scope>
    <source>
        <strain evidence="1">CB-2022</strain>
    </source>
</reference>
<organism evidence="1 2">
    <name type="scientific">Scortum barcoo</name>
    <name type="common">barcoo grunter</name>
    <dbReference type="NCBI Taxonomy" id="214431"/>
    <lineage>
        <taxon>Eukaryota</taxon>
        <taxon>Metazoa</taxon>
        <taxon>Chordata</taxon>
        <taxon>Craniata</taxon>
        <taxon>Vertebrata</taxon>
        <taxon>Euteleostomi</taxon>
        <taxon>Actinopterygii</taxon>
        <taxon>Neopterygii</taxon>
        <taxon>Teleostei</taxon>
        <taxon>Neoteleostei</taxon>
        <taxon>Acanthomorphata</taxon>
        <taxon>Eupercaria</taxon>
        <taxon>Centrarchiformes</taxon>
        <taxon>Terapontoidei</taxon>
        <taxon>Terapontidae</taxon>
        <taxon>Scortum</taxon>
    </lineage>
</organism>
<protein>
    <submittedName>
        <fullName evidence="1">Uncharacterized protein</fullName>
    </submittedName>
</protein>
<comment type="caution">
    <text evidence="1">The sequence shown here is derived from an EMBL/GenBank/DDBJ whole genome shotgun (WGS) entry which is preliminary data.</text>
</comment>
<evidence type="ECO:0000313" key="2">
    <source>
        <dbReference type="Proteomes" id="UP000831701"/>
    </source>
</evidence>
<dbReference type="Proteomes" id="UP000831701">
    <property type="component" value="Chromosome 18"/>
</dbReference>
<keyword evidence="2" id="KW-1185">Reference proteome</keyword>
<sequence length="950" mass="104471">MGDRVGALSPDSEGHPIAACGVKPQMDALCNGAKKPEGSDPVLDPRPPPAKLARLEQNGAGPSAQERSRQGSPVAKNPCLAQKPNAVRQQSKSWHSRGSLLPVFCVVEHKESPLEREKREEHAEFVLVKRDLLFNQLIEMALLTLGYSHSSAAQAKGLIQVGRWNPVPLSCVTDAPDATVADMLQDVHHCITLKIQLHSCPKLEDLPAEQWSHSTVRNALKELLKDMNQSTLAKECPLSQSMISSIVNSTYYANVSAAKCHEFGRWYKHFRKAKCFKGDGFQSNLQTLSVPEIDSFSDQSAHITLTQQPITGSAADQSSTLLFSRGEVANICGRPPLGLRSHGLVTQPLSSQMVNQQLVMAQFLNQQYAVSRMLAGQGLSPSPQQYLNHPPVGRASAKVFSKPADTQAPQQAHCGPGGGPAASPQNQASAGSSVGPTDVPNDIYHCVREELKRAGISQAIFARVAFNRTQGLLSEILRKEEDPKHASQSLLVNLRAMYSFLQLPEAERERIYQEEKDRSLTGFTPSCNNTPPRPTQARLSPVTGDRGLRTDSCVLNVSASIYEEIQHEMKRAKVSQALFAKVAASKSQGWLCELLRWKEDPSPENRTLWENLCMIRRFLSLSQNERDAIYEQESSSATVQQHCTDRLTLLSADSTLYQRSSPLPQQHHLQPHHPLQPEAVPHLSPRQPCAASPAESEAGGNWGHMRVRFQGRGGCNTERGDSRDWDEVGRGERSSLGGDWGCAGRVRDKGTDSKEQVRDGNMGGEAINEIVGARKEGRVKEKLTMKWPGMRDEDRGSAGVCSEADHDVQGGEAIQGEGLRVSHEALGILQSFIQDVGLNPDEEAIHTLSAQLGLPKHAIRRFFNSQDHDQHSSPKPSRDNQHGCTDPNSSLTDVTAEEQVEKDDRGAETEEKEEEKKKGQNEENDITVLKESDVGTQTIPPMKEEQESYI</sequence>
<accession>A0ACB8VSJ7</accession>